<organism evidence="1 2">
    <name type="scientific">Brachionus plicatilis</name>
    <name type="common">Marine rotifer</name>
    <name type="synonym">Brachionus muelleri</name>
    <dbReference type="NCBI Taxonomy" id="10195"/>
    <lineage>
        <taxon>Eukaryota</taxon>
        <taxon>Metazoa</taxon>
        <taxon>Spiralia</taxon>
        <taxon>Gnathifera</taxon>
        <taxon>Rotifera</taxon>
        <taxon>Eurotatoria</taxon>
        <taxon>Monogononta</taxon>
        <taxon>Pseudotrocha</taxon>
        <taxon>Ploima</taxon>
        <taxon>Brachionidae</taxon>
        <taxon>Brachionus</taxon>
    </lineage>
</organism>
<gene>
    <name evidence="1" type="ORF">BpHYR1_006510</name>
</gene>
<dbReference type="Proteomes" id="UP000276133">
    <property type="component" value="Unassembled WGS sequence"/>
</dbReference>
<protein>
    <submittedName>
        <fullName evidence="1">Uncharacterized protein</fullName>
    </submittedName>
</protein>
<sequence length="70" mass="7912">MEQFEACAFTVPPLLPYTAKLLNMEFVLNKDTSGTVQTRLVEHLYAVSASMSPNHTFKLGVNDENKFTFK</sequence>
<reference evidence="1 2" key="1">
    <citation type="journal article" date="2018" name="Sci. Rep.">
        <title>Genomic signatures of local adaptation to the degree of environmental predictability in rotifers.</title>
        <authorList>
            <person name="Franch-Gras L."/>
            <person name="Hahn C."/>
            <person name="Garcia-Roger E.M."/>
            <person name="Carmona M.J."/>
            <person name="Serra M."/>
            <person name="Gomez A."/>
        </authorList>
    </citation>
    <scope>NUCLEOTIDE SEQUENCE [LARGE SCALE GENOMIC DNA]</scope>
    <source>
        <strain evidence="1">HYR1</strain>
    </source>
</reference>
<evidence type="ECO:0000313" key="1">
    <source>
        <dbReference type="EMBL" id="RNA19739.1"/>
    </source>
</evidence>
<keyword evidence="2" id="KW-1185">Reference proteome</keyword>
<accession>A0A3M7R8F2</accession>
<dbReference type="EMBL" id="REGN01003985">
    <property type="protein sequence ID" value="RNA19739.1"/>
    <property type="molecule type" value="Genomic_DNA"/>
</dbReference>
<dbReference type="AlphaFoldDB" id="A0A3M7R8F2"/>
<name>A0A3M7R8F2_BRAPC</name>
<evidence type="ECO:0000313" key="2">
    <source>
        <dbReference type="Proteomes" id="UP000276133"/>
    </source>
</evidence>
<proteinExistence type="predicted"/>
<comment type="caution">
    <text evidence="1">The sequence shown here is derived from an EMBL/GenBank/DDBJ whole genome shotgun (WGS) entry which is preliminary data.</text>
</comment>